<dbReference type="EMBL" id="CZCS02000016">
    <property type="protein sequence ID" value="VXD15104.1"/>
    <property type="molecule type" value="Genomic_DNA"/>
</dbReference>
<keyword evidence="1" id="KW-1133">Transmembrane helix</keyword>
<gene>
    <name evidence="3" type="ORF">PL9631_1120008</name>
</gene>
<dbReference type="AlphaFoldDB" id="A0A7Z9BJ94"/>
<keyword evidence="4" id="KW-1185">Reference proteome</keyword>
<organism evidence="3 4">
    <name type="scientific">Planktothrix paucivesiculata PCC 9631</name>
    <dbReference type="NCBI Taxonomy" id="671071"/>
    <lineage>
        <taxon>Bacteria</taxon>
        <taxon>Bacillati</taxon>
        <taxon>Cyanobacteriota</taxon>
        <taxon>Cyanophyceae</taxon>
        <taxon>Oscillatoriophycideae</taxon>
        <taxon>Oscillatoriales</taxon>
        <taxon>Microcoleaceae</taxon>
        <taxon>Planktothrix</taxon>
    </lineage>
</organism>
<accession>A0A7Z9BJ94</accession>
<evidence type="ECO:0000313" key="4">
    <source>
        <dbReference type="Proteomes" id="UP000182190"/>
    </source>
</evidence>
<name>A0A7Z9BJ94_9CYAN</name>
<proteinExistence type="predicted"/>
<reference evidence="3" key="1">
    <citation type="submission" date="2019-10" db="EMBL/GenBank/DDBJ databases">
        <authorList>
            <consortium name="Genoscope - CEA"/>
            <person name="William W."/>
        </authorList>
    </citation>
    <scope>NUCLEOTIDE SEQUENCE [LARGE SCALE GENOMIC DNA]</scope>
    <source>
        <strain evidence="3">BBR_PRJEB10994</strain>
    </source>
</reference>
<dbReference type="RefSeq" id="WP_083624720.1">
    <property type="nucleotide sequence ID" value="NZ_LR735029.1"/>
</dbReference>
<feature type="transmembrane region" description="Helical" evidence="1">
    <location>
        <begin position="184"/>
        <end position="210"/>
    </location>
</feature>
<protein>
    <recommendedName>
        <fullName evidence="2">Glycerophosphoryl diester phosphodiesterase membrane domain-containing protein</fullName>
    </recommendedName>
</protein>
<feature type="transmembrane region" description="Helical" evidence="1">
    <location>
        <begin position="30"/>
        <end position="49"/>
    </location>
</feature>
<dbReference type="Pfam" id="PF10110">
    <property type="entry name" value="GPDPase_memb"/>
    <property type="match status" value="1"/>
</dbReference>
<evidence type="ECO:0000259" key="2">
    <source>
        <dbReference type="Pfam" id="PF10110"/>
    </source>
</evidence>
<dbReference type="InterPro" id="IPR018476">
    <property type="entry name" value="GlyceroP-diester-Pdiesterase_M"/>
</dbReference>
<dbReference type="OrthoDB" id="426215at2"/>
<comment type="caution">
    <text evidence="3">The sequence shown here is derived from an EMBL/GenBank/DDBJ whole genome shotgun (WGS) entry which is preliminary data.</text>
</comment>
<feature type="transmembrane region" description="Helical" evidence="1">
    <location>
        <begin position="149"/>
        <end position="172"/>
    </location>
</feature>
<keyword evidence="1" id="KW-0472">Membrane</keyword>
<dbReference type="Proteomes" id="UP000182190">
    <property type="component" value="Unassembled WGS sequence"/>
</dbReference>
<feature type="domain" description="Glycerophosphoryl diester phosphodiesterase membrane" evidence="2">
    <location>
        <begin position="132"/>
        <end position="259"/>
    </location>
</feature>
<evidence type="ECO:0000256" key="1">
    <source>
        <dbReference type="SAM" id="Phobius"/>
    </source>
</evidence>
<feature type="transmembrane region" description="Helical" evidence="1">
    <location>
        <begin position="92"/>
        <end position="118"/>
    </location>
</feature>
<evidence type="ECO:0000313" key="3">
    <source>
        <dbReference type="EMBL" id="VXD15104.1"/>
    </source>
</evidence>
<keyword evidence="1" id="KW-0812">Transmembrane</keyword>
<feature type="transmembrane region" description="Helical" evidence="1">
    <location>
        <begin position="222"/>
        <end position="245"/>
    </location>
</feature>
<feature type="transmembrane region" description="Helical" evidence="1">
    <location>
        <begin position="125"/>
        <end position="143"/>
    </location>
</feature>
<sequence>MSKNQTITPLNIVGVISAGLRIYRDHFKDYFTIALQAYCWSIIPIYGWAKCLALSGLIGRLAYYETLERPEAISEARPRVERRMWSFLGQGLLIALILIGGILGLILVWVISFGLVAGILGEDNAIIYLIGFAFFIAIVFAYIGLVSRLFIVALPLAVEDYMTATAAIRLSWKLTRGSVLRIQAVLFIGFLITLPCLILVLSIMIFLQLYLAFIVTHDYSNYHLIVNLFSTAINIIIGALFLPFWQSIAGVIYYDLNVRQEGISLKTDPMDSIAYEYGDDL</sequence>